<dbReference type="EC" id="2.7.8.-" evidence="12"/>
<dbReference type="InterPro" id="IPR022924">
    <property type="entry name" value="Cardiolipin_synthase"/>
</dbReference>
<dbReference type="RefSeq" id="WP_146647355.1">
    <property type="nucleotide sequence ID" value="NZ_CP012333.1"/>
</dbReference>
<evidence type="ECO:0000256" key="4">
    <source>
        <dbReference type="ARBA" id="ARBA00022679"/>
    </source>
</evidence>
<dbReference type="SMART" id="SM00155">
    <property type="entry name" value="PLDc"/>
    <property type="match status" value="2"/>
</dbReference>
<evidence type="ECO:0000256" key="1">
    <source>
        <dbReference type="ARBA" id="ARBA00004651"/>
    </source>
</evidence>
<name>A0A0K1PR33_9BACT</name>
<protein>
    <recommendedName>
        <fullName evidence="12">Cardiolipin synthase</fullName>
        <ecNumber evidence="12">2.7.8.-</ecNumber>
    </recommendedName>
</protein>
<feature type="domain" description="PLD phosphodiesterase" evidence="14">
    <location>
        <begin position="387"/>
        <end position="414"/>
    </location>
</feature>
<keyword evidence="7 13" id="KW-1133">Transmembrane helix</keyword>
<dbReference type="GO" id="GO:0032049">
    <property type="term" value="P:cardiolipin biosynthetic process"/>
    <property type="evidence" value="ECO:0007669"/>
    <property type="project" value="UniProtKB-UniRule"/>
</dbReference>
<evidence type="ECO:0000256" key="9">
    <source>
        <dbReference type="ARBA" id="ARBA00023136"/>
    </source>
</evidence>
<dbReference type="Pfam" id="PF13091">
    <property type="entry name" value="PLDc_2"/>
    <property type="match status" value="2"/>
</dbReference>
<feature type="transmembrane region" description="Helical" evidence="13">
    <location>
        <begin position="12"/>
        <end position="31"/>
    </location>
</feature>
<dbReference type="STRING" id="1391654.AKJ09_02664"/>
<dbReference type="Pfam" id="PF13396">
    <property type="entry name" value="PLDc_N"/>
    <property type="match status" value="1"/>
</dbReference>
<evidence type="ECO:0000259" key="14">
    <source>
        <dbReference type="PROSITE" id="PS50035"/>
    </source>
</evidence>
<dbReference type="PROSITE" id="PS50035">
    <property type="entry name" value="PLD"/>
    <property type="match status" value="2"/>
</dbReference>
<dbReference type="InterPro" id="IPR001736">
    <property type="entry name" value="PLipase_D/transphosphatidylase"/>
</dbReference>
<evidence type="ECO:0000256" key="3">
    <source>
        <dbReference type="ARBA" id="ARBA00022516"/>
    </source>
</evidence>
<evidence type="ECO:0000256" key="11">
    <source>
        <dbReference type="ARBA" id="ARBA00023264"/>
    </source>
</evidence>
<feature type="transmembrane region" description="Helical" evidence="13">
    <location>
        <begin position="43"/>
        <end position="64"/>
    </location>
</feature>
<evidence type="ECO:0000256" key="10">
    <source>
        <dbReference type="ARBA" id="ARBA00023209"/>
    </source>
</evidence>
<dbReference type="NCBIfam" id="TIGR04265">
    <property type="entry name" value="bac_cardiolipin"/>
    <property type="match status" value="1"/>
</dbReference>
<reference evidence="15 16" key="1">
    <citation type="submission" date="2015-08" db="EMBL/GenBank/DDBJ databases">
        <authorList>
            <person name="Babu N.S."/>
            <person name="Beckwith C.J."/>
            <person name="Beseler K.G."/>
            <person name="Brison A."/>
            <person name="Carone J.V."/>
            <person name="Caskin T.P."/>
            <person name="Diamond M."/>
            <person name="Durham M.E."/>
            <person name="Foxe J.M."/>
            <person name="Go M."/>
            <person name="Henderson B.A."/>
            <person name="Jones I.B."/>
            <person name="McGettigan J.A."/>
            <person name="Micheletti S.J."/>
            <person name="Nasrallah M.E."/>
            <person name="Ortiz D."/>
            <person name="Piller C.R."/>
            <person name="Privatt S.R."/>
            <person name="Schneider S.L."/>
            <person name="Sharp S."/>
            <person name="Smith T.C."/>
            <person name="Stanton J.D."/>
            <person name="Ullery H.E."/>
            <person name="Wilson R.J."/>
            <person name="Serrano M.G."/>
            <person name="Buck G."/>
            <person name="Lee V."/>
            <person name="Wang Y."/>
            <person name="Carvalho R."/>
            <person name="Voegtly L."/>
            <person name="Shi R."/>
            <person name="Duckworth R."/>
            <person name="Johnson A."/>
            <person name="Loviza R."/>
            <person name="Walstead R."/>
            <person name="Shah Z."/>
            <person name="Kiflezghi M."/>
            <person name="Wade K."/>
            <person name="Ball S.L."/>
            <person name="Bradley K.W."/>
            <person name="Asai D.J."/>
            <person name="Bowman C.A."/>
            <person name="Russell D.A."/>
            <person name="Pope W.H."/>
            <person name="Jacobs-Sera D."/>
            <person name="Hendrix R.W."/>
            <person name="Hatfull G.F."/>
        </authorList>
    </citation>
    <scope>NUCLEOTIDE SEQUENCE [LARGE SCALE GENOMIC DNA]</scope>
    <source>
        <strain evidence="15 16">DSM 27648</strain>
    </source>
</reference>
<evidence type="ECO:0000313" key="15">
    <source>
        <dbReference type="EMBL" id="AKU96000.1"/>
    </source>
</evidence>
<keyword evidence="3" id="KW-0444">Lipid biosynthesis</keyword>
<dbReference type="GO" id="GO:0008808">
    <property type="term" value="F:cardiolipin synthase activity"/>
    <property type="evidence" value="ECO:0007669"/>
    <property type="project" value="UniProtKB-UniRule"/>
</dbReference>
<dbReference type="OrthoDB" id="9762009at2"/>
<organism evidence="15 16">
    <name type="scientific">Labilithrix luteola</name>
    <dbReference type="NCBI Taxonomy" id="1391654"/>
    <lineage>
        <taxon>Bacteria</taxon>
        <taxon>Pseudomonadati</taxon>
        <taxon>Myxococcota</taxon>
        <taxon>Polyangia</taxon>
        <taxon>Polyangiales</taxon>
        <taxon>Labilitrichaceae</taxon>
        <taxon>Labilithrix</taxon>
    </lineage>
</organism>
<keyword evidence="10" id="KW-0594">Phospholipid biosynthesis</keyword>
<sequence length="469" mass="51257">MTDLVASPFVRLIVSHFATIVGFVMAMVLVARSVQQRRPTGSTMAWVLIIVLVPYVGVPLYLILGGRKLKERSASKQRVYTAHATPNVEKGTTAYMLCASGAPEPTKGNRVEMLDTGESAYAAVVELIEQAQRSIHISTLIFAGDEVGLAISELLETKARAGVEVRILVDDLFRFRSNRTQIGRLRKSGAHIAWFMPVWSVPFRSNANLRLHRKAITVDGKVTIVGGMNLAREYMGPVPIEGRWRDLSARVTGPAVDDVELLFEADWAFAARVANETPNPLPGTHDDTKKSGQAEIQVVGSGPDVPTDPIYDAFLSSVFGAKHRLWIATPYFVPDEALARAIVLAVRRGVDVRIVVPRRSNHPTADLAGGSYLREIAAAGGRIHCFVGAMMHAKIVLVDDTLGVLGSANMDMRSLFLDYEIALFFTTRPEIDGLESWIESILPQCVDLAPAGRIRMLAESVARLIAPLE</sequence>
<dbReference type="EMBL" id="CP012333">
    <property type="protein sequence ID" value="AKU96000.1"/>
    <property type="molecule type" value="Genomic_DNA"/>
</dbReference>
<evidence type="ECO:0000313" key="16">
    <source>
        <dbReference type="Proteomes" id="UP000064967"/>
    </source>
</evidence>
<dbReference type="KEGG" id="llu:AKJ09_02664"/>
<evidence type="ECO:0000256" key="2">
    <source>
        <dbReference type="ARBA" id="ARBA00022475"/>
    </source>
</evidence>
<evidence type="ECO:0000256" key="5">
    <source>
        <dbReference type="ARBA" id="ARBA00022692"/>
    </source>
</evidence>
<evidence type="ECO:0000256" key="12">
    <source>
        <dbReference type="NCBIfam" id="TIGR04265"/>
    </source>
</evidence>
<comment type="subcellular location">
    <subcellularLocation>
        <location evidence="1">Cell membrane</location>
        <topology evidence="1">Multi-pass membrane protein</topology>
    </subcellularLocation>
</comment>
<dbReference type="InterPro" id="IPR025202">
    <property type="entry name" value="PLD-like_dom"/>
</dbReference>
<dbReference type="InterPro" id="IPR027379">
    <property type="entry name" value="CLS_N"/>
</dbReference>
<dbReference type="GO" id="GO:0005886">
    <property type="term" value="C:plasma membrane"/>
    <property type="evidence" value="ECO:0007669"/>
    <property type="project" value="UniProtKB-SubCell"/>
</dbReference>
<keyword evidence="6" id="KW-0677">Repeat</keyword>
<dbReference type="SUPFAM" id="SSF56024">
    <property type="entry name" value="Phospholipase D/nuclease"/>
    <property type="match status" value="2"/>
</dbReference>
<keyword evidence="5 13" id="KW-0812">Transmembrane</keyword>
<dbReference type="PANTHER" id="PTHR21248:SF22">
    <property type="entry name" value="PHOSPHOLIPASE D"/>
    <property type="match status" value="1"/>
</dbReference>
<accession>A0A0K1PR33</accession>
<dbReference type="PANTHER" id="PTHR21248">
    <property type="entry name" value="CARDIOLIPIN SYNTHASE"/>
    <property type="match status" value="1"/>
</dbReference>
<proteinExistence type="predicted"/>
<dbReference type="AlphaFoldDB" id="A0A0K1PR33"/>
<feature type="domain" description="PLD phosphodiesterase" evidence="14">
    <location>
        <begin position="207"/>
        <end position="234"/>
    </location>
</feature>
<evidence type="ECO:0000256" key="6">
    <source>
        <dbReference type="ARBA" id="ARBA00022737"/>
    </source>
</evidence>
<keyword evidence="9 13" id="KW-0472">Membrane</keyword>
<keyword evidence="4" id="KW-0808">Transferase</keyword>
<dbReference type="PATRIC" id="fig|1391654.3.peg.2699"/>
<keyword evidence="2" id="KW-1003">Cell membrane</keyword>
<keyword evidence="11" id="KW-1208">Phospholipid metabolism</keyword>
<dbReference type="Proteomes" id="UP000064967">
    <property type="component" value="Chromosome"/>
</dbReference>
<gene>
    <name evidence="15" type="ORF">AKJ09_02664</name>
</gene>
<evidence type="ECO:0000256" key="7">
    <source>
        <dbReference type="ARBA" id="ARBA00022989"/>
    </source>
</evidence>
<keyword evidence="8" id="KW-0443">Lipid metabolism</keyword>
<evidence type="ECO:0000256" key="13">
    <source>
        <dbReference type="SAM" id="Phobius"/>
    </source>
</evidence>
<evidence type="ECO:0000256" key="8">
    <source>
        <dbReference type="ARBA" id="ARBA00023098"/>
    </source>
</evidence>
<dbReference type="Gene3D" id="3.30.870.10">
    <property type="entry name" value="Endonuclease Chain A"/>
    <property type="match status" value="2"/>
</dbReference>
<keyword evidence="16" id="KW-1185">Reference proteome</keyword>